<feature type="signal peptide" evidence="8">
    <location>
        <begin position="1"/>
        <end position="23"/>
    </location>
</feature>
<accession>A0ABU0CP97</accession>
<feature type="compositionally biased region" description="Acidic residues" evidence="7">
    <location>
        <begin position="26"/>
        <end position="49"/>
    </location>
</feature>
<evidence type="ECO:0000256" key="8">
    <source>
        <dbReference type="SAM" id="SignalP"/>
    </source>
</evidence>
<evidence type="ECO:0000256" key="2">
    <source>
        <dbReference type="ARBA" id="ARBA00022729"/>
    </source>
</evidence>
<organism evidence="9 10">
    <name type="scientific">Caldalkalibacillus uzonensis</name>
    <dbReference type="NCBI Taxonomy" id="353224"/>
    <lineage>
        <taxon>Bacteria</taxon>
        <taxon>Bacillati</taxon>
        <taxon>Bacillota</taxon>
        <taxon>Bacilli</taxon>
        <taxon>Bacillales</taxon>
        <taxon>Bacillaceae</taxon>
        <taxon>Caldalkalibacillus</taxon>
    </lineage>
</organism>
<dbReference type="Proteomes" id="UP001232445">
    <property type="component" value="Unassembled WGS sequence"/>
</dbReference>
<dbReference type="CDD" id="cd13597">
    <property type="entry name" value="PBP2_lipoprotein_Tp32"/>
    <property type="match status" value="1"/>
</dbReference>
<keyword evidence="5 6" id="KW-0449">Lipoprotein</keyword>
<proteinExistence type="inferred from homology"/>
<evidence type="ECO:0000313" key="9">
    <source>
        <dbReference type="EMBL" id="MDQ0338241.1"/>
    </source>
</evidence>
<dbReference type="InterPro" id="IPR004872">
    <property type="entry name" value="Lipoprotein_NlpA"/>
</dbReference>
<sequence>MKKLLLLSLVFVLALGLAACGEAGDQAEEVAPEETQEETTQEEGQEEAAVEGGKLVVGATQVPHAEILNEVVKPLLDEEGIELQVEVFSDYVLPNQYLAEGDLDANFFQHIPYLESQNEQHGYDLVVVTGVHIEPMGGYSVKYDSIEELPERAKIFHPDSVSEVGRILKLLESHNLIKLADDVGFYGTVRDIEENPHNFQFEGMEAATVAQVYEDADLAIINTNYALQVGLTPAEDALILESPEDNPYVNVLATVKERENDPLIQKLAEALNSEEVRQFIEERYEGNVLVAF</sequence>
<reference evidence="9 10" key="1">
    <citation type="submission" date="2023-07" db="EMBL/GenBank/DDBJ databases">
        <title>Genomic Encyclopedia of Type Strains, Phase IV (KMG-IV): sequencing the most valuable type-strain genomes for metagenomic binning, comparative biology and taxonomic classification.</title>
        <authorList>
            <person name="Goeker M."/>
        </authorList>
    </citation>
    <scope>NUCLEOTIDE SEQUENCE [LARGE SCALE GENOMIC DNA]</scope>
    <source>
        <strain evidence="9 10">DSM 17740</strain>
    </source>
</reference>
<dbReference type="PIRSF" id="PIRSF002854">
    <property type="entry name" value="MetQ"/>
    <property type="match status" value="1"/>
</dbReference>
<comment type="caution">
    <text evidence="9">The sequence shown here is derived from an EMBL/GenBank/DDBJ whole genome shotgun (WGS) entry which is preliminary data.</text>
</comment>
<dbReference type="EMBL" id="JAUSUQ010000003">
    <property type="protein sequence ID" value="MDQ0338241.1"/>
    <property type="molecule type" value="Genomic_DNA"/>
</dbReference>
<dbReference type="Pfam" id="PF03180">
    <property type="entry name" value="Lipoprotein_9"/>
    <property type="match status" value="1"/>
</dbReference>
<dbReference type="RefSeq" id="WP_307336278.1">
    <property type="nucleotide sequence ID" value="NZ_JAUSUQ010000003.1"/>
</dbReference>
<keyword evidence="10" id="KW-1185">Reference proteome</keyword>
<keyword evidence="4" id="KW-0564">Palmitate</keyword>
<keyword evidence="3" id="KW-0472">Membrane</keyword>
<comment type="subcellular location">
    <subcellularLocation>
        <location evidence="1">Membrane</location>
        <topology evidence="1">Lipid-anchor</topology>
    </subcellularLocation>
</comment>
<dbReference type="PANTHER" id="PTHR30429:SF0">
    <property type="entry name" value="METHIONINE-BINDING LIPOPROTEIN METQ"/>
    <property type="match status" value="1"/>
</dbReference>
<feature type="chain" id="PRO_5046116912" description="Lipoprotein" evidence="8">
    <location>
        <begin position="24"/>
        <end position="292"/>
    </location>
</feature>
<comment type="similarity">
    <text evidence="6">Belongs to the nlpA lipoprotein family.</text>
</comment>
<gene>
    <name evidence="9" type="ORF">J2S00_001025</name>
</gene>
<dbReference type="PROSITE" id="PS51257">
    <property type="entry name" value="PROKAR_LIPOPROTEIN"/>
    <property type="match status" value="1"/>
</dbReference>
<evidence type="ECO:0000256" key="5">
    <source>
        <dbReference type="ARBA" id="ARBA00023288"/>
    </source>
</evidence>
<feature type="region of interest" description="Disordered" evidence="7">
    <location>
        <begin position="26"/>
        <end position="50"/>
    </location>
</feature>
<evidence type="ECO:0000256" key="7">
    <source>
        <dbReference type="SAM" id="MobiDB-lite"/>
    </source>
</evidence>
<evidence type="ECO:0000256" key="4">
    <source>
        <dbReference type="ARBA" id="ARBA00023139"/>
    </source>
</evidence>
<evidence type="ECO:0000256" key="3">
    <source>
        <dbReference type="ARBA" id="ARBA00023136"/>
    </source>
</evidence>
<name>A0ABU0CP97_9BACI</name>
<keyword evidence="2 8" id="KW-0732">Signal</keyword>
<dbReference type="Gene3D" id="3.40.190.10">
    <property type="entry name" value="Periplasmic binding protein-like II"/>
    <property type="match status" value="2"/>
</dbReference>
<evidence type="ECO:0000256" key="1">
    <source>
        <dbReference type="ARBA" id="ARBA00004635"/>
    </source>
</evidence>
<dbReference type="SUPFAM" id="SSF53850">
    <property type="entry name" value="Periplasmic binding protein-like II"/>
    <property type="match status" value="1"/>
</dbReference>
<evidence type="ECO:0000256" key="6">
    <source>
        <dbReference type="PIRNR" id="PIRNR002854"/>
    </source>
</evidence>
<protein>
    <recommendedName>
        <fullName evidence="6">Lipoprotein</fullName>
    </recommendedName>
</protein>
<dbReference type="PANTHER" id="PTHR30429">
    <property type="entry name" value="D-METHIONINE-BINDING LIPOPROTEIN METQ"/>
    <property type="match status" value="1"/>
</dbReference>
<evidence type="ECO:0000313" key="10">
    <source>
        <dbReference type="Proteomes" id="UP001232445"/>
    </source>
</evidence>